<proteinExistence type="predicted"/>
<sequence>MLGNCNDPSLAYYYLPNIGSPATTQKDGRASSWNASYVPIYIPSEDQATQALIRVLREPLLLERNLVSLTLLYSLLSPHLPKATASHSKTLAADDVDHGNDQDSNWIRQLSLEYSIDLQKVLEVEQEPDEQQLMQAIGAKGNLHILRKLCVRCLRWAFSGANERTCHLLTTHHSRKSIGNCWKRRGVDEAQ</sequence>
<organism evidence="1 2">
    <name type="scientific">Microbotryum intermedium</name>
    <dbReference type="NCBI Taxonomy" id="269621"/>
    <lineage>
        <taxon>Eukaryota</taxon>
        <taxon>Fungi</taxon>
        <taxon>Dikarya</taxon>
        <taxon>Basidiomycota</taxon>
        <taxon>Pucciniomycotina</taxon>
        <taxon>Microbotryomycetes</taxon>
        <taxon>Microbotryales</taxon>
        <taxon>Microbotryaceae</taxon>
        <taxon>Microbotryum</taxon>
    </lineage>
</organism>
<keyword evidence="2" id="KW-1185">Reference proteome</keyword>
<gene>
    <name evidence="1" type="ORF">BQ2448_6187</name>
</gene>
<name>A0A238FKH1_9BASI</name>
<protein>
    <submittedName>
        <fullName evidence="1">BQ2448_6187 protein</fullName>
    </submittedName>
</protein>
<dbReference type="AlphaFoldDB" id="A0A238FKH1"/>
<reference evidence="2" key="1">
    <citation type="submission" date="2016-09" db="EMBL/GenBank/DDBJ databases">
        <authorList>
            <person name="Jeantristanb JTB J.-T."/>
            <person name="Ricardo R."/>
        </authorList>
    </citation>
    <scope>NUCLEOTIDE SEQUENCE [LARGE SCALE GENOMIC DNA]</scope>
</reference>
<evidence type="ECO:0000313" key="2">
    <source>
        <dbReference type="Proteomes" id="UP000198372"/>
    </source>
</evidence>
<dbReference type="OrthoDB" id="10444491at2759"/>
<dbReference type="EMBL" id="FMSP01000019">
    <property type="protein sequence ID" value="SCV73757.1"/>
    <property type="molecule type" value="Genomic_DNA"/>
</dbReference>
<evidence type="ECO:0000313" key="1">
    <source>
        <dbReference type="EMBL" id="SCV73757.1"/>
    </source>
</evidence>
<accession>A0A238FKH1</accession>
<dbReference type="Proteomes" id="UP000198372">
    <property type="component" value="Unassembled WGS sequence"/>
</dbReference>